<gene>
    <name evidence="3" type="ORF">J5N97_004587</name>
</gene>
<name>A0A9D5D6Y4_9LILI</name>
<comment type="pathway">
    <text evidence="1">Protein modification; protein ubiquitination.</text>
</comment>
<accession>A0A9D5D6Y4</accession>
<evidence type="ECO:0000313" key="4">
    <source>
        <dbReference type="Proteomes" id="UP001085076"/>
    </source>
</evidence>
<dbReference type="InterPro" id="IPR011043">
    <property type="entry name" value="Gal_Oxase/kelch_b-propeller"/>
</dbReference>
<comment type="caution">
    <text evidence="3">The sequence shown here is derived from an EMBL/GenBank/DDBJ whole genome shotgun (WGS) entry which is preliminary data.</text>
</comment>
<reference evidence="3" key="2">
    <citation type="journal article" date="2022" name="Hortic Res">
        <title>The genome of Dioscorea zingiberensis sheds light on the biosynthesis, origin and evolution of the medicinally important diosgenin saponins.</title>
        <authorList>
            <person name="Li Y."/>
            <person name="Tan C."/>
            <person name="Li Z."/>
            <person name="Guo J."/>
            <person name="Li S."/>
            <person name="Chen X."/>
            <person name="Wang C."/>
            <person name="Dai X."/>
            <person name="Yang H."/>
            <person name="Song W."/>
            <person name="Hou L."/>
            <person name="Xu J."/>
            <person name="Tong Z."/>
            <person name="Xu A."/>
            <person name="Yuan X."/>
            <person name="Wang W."/>
            <person name="Yang Q."/>
            <person name="Chen L."/>
            <person name="Sun Z."/>
            <person name="Wang K."/>
            <person name="Pan B."/>
            <person name="Chen J."/>
            <person name="Bao Y."/>
            <person name="Liu F."/>
            <person name="Qi X."/>
            <person name="Gang D.R."/>
            <person name="Wen J."/>
            <person name="Li J."/>
        </authorList>
    </citation>
    <scope>NUCLEOTIDE SEQUENCE</scope>
    <source>
        <strain evidence="3">Dzin_1.0</strain>
    </source>
</reference>
<dbReference type="InterPro" id="IPR045048">
    <property type="entry name" value="FBXO31/39"/>
</dbReference>
<evidence type="ECO:0000313" key="3">
    <source>
        <dbReference type="EMBL" id="KAJ0986231.1"/>
    </source>
</evidence>
<sequence>MPLILTSGNGTTLIFRALRGVTGSSLLQRGLVCFMDSDNWSSIFVCNPITRGLGWMEGGDEGVICNGIFYCLIHRTGVLGNADLRHGLLMYDLSALSSNLSLMSMSIPVPLPITCGRLMNLKNKLVLVGGIAKHDRPDIIKGIGIWELDQKEWREIARMPHRFFQGFGEFDEVFASSGAADLVFIQSFGGTALLIFDMKQRLWKWSVKCPVTKRFPLQLFSGFCFEPRLEVAD</sequence>
<dbReference type="OrthoDB" id="3219396at2759"/>
<evidence type="ECO:0000256" key="2">
    <source>
        <dbReference type="ARBA" id="ARBA00022786"/>
    </source>
</evidence>
<dbReference type="PANTHER" id="PTHR10706">
    <property type="entry name" value="F-BOX FAMILY PROTEIN"/>
    <property type="match status" value="1"/>
</dbReference>
<dbReference type="EMBL" id="JAGGNH010000001">
    <property type="protein sequence ID" value="KAJ0986231.1"/>
    <property type="molecule type" value="Genomic_DNA"/>
</dbReference>
<dbReference type="Proteomes" id="UP001085076">
    <property type="component" value="Miscellaneous, Linkage group lg01"/>
</dbReference>
<organism evidence="3 4">
    <name type="scientific">Dioscorea zingiberensis</name>
    <dbReference type="NCBI Taxonomy" id="325984"/>
    <lineage>
        <taxon>Eukaryota</taxon>
        <taxon>Viridiplantae</taxon>
        <taxon>Streptophyta</taxon>
        <taxon>Embryophyta</taxon>
        <taxon>Tracheophyta</taxon>
        <taxon>Spermatophyta</taxon>
        <taxon>Magnoliopsida</taxon>
        <taxon>Liliopsida</taxon>
        <taxon>Dioscoreales</taxon>
        <taxon>Dioscoreaceae</taxon>
        <taxon>Dioscorea</taxon>
    </lineage>
</organism>
<keyword evidence="4" id="KW-1185">Reference proteome</keyword>
<dbReference type="PANTHER" id="PTHR10706:SF130">
    <property type="entry name" value="F-BOX ONLY PROTEIN 31"/>
    <property type="match status" value="1"/>
</dbReference>
<evidence type="ECO:0008006" key="5">
    <source>
        <dbReference type="Google" id="ProtNLM"/>
    </source>
</evidence>
<keyword evidence="2" id="KW-0833">Ubl conjugation pathway</keyword>
<dbReference type="SUPFAM" id="SSF50965">
    <property type="entry name" value="Galactose oxidase, central domain"/>
    <property type="match status" value="1"/>
</dbReference>
<protein>
    <recommendedName>
        <fullName evidence="5">F-box/kelch-repeat protein</fullName>
    </recommendedName>
</protein>
<dbReference type="AlphaFoldDB" id="A0A9D5D6Y4"/>
<proteinExistence type="predicted"/>
<evidence type="ECO:0000256" key="1">
    <source>
        <dbReference type="ARBA" id="ARBA00004906"/>
    </source>
</evidence>
<reference evidence="3" key="1">
    <citation type="submission" date="2021-03" db="EMBL/GenBank/DDBJ databases">
        <authorList>
            <person name="Li Z."/>
            <person name="Yang C."/>
        </authorList>
    </citation>
    <scope>NUCLEOTIDE SEQUENCE</scope>
    <source>
        <strain evidence="3">Dzin_1.0</strain>
        <tissue evidence="3">Leaf</tissue>
    </source>
</reference>